<evidence type="ECO:0000256" key="3">
    <source>
        <dbReference type="SAM" id="Phobius"/>
    </source>
</evidence>
<evidence type="ECO:0000313" key="5">
    <source>
        <dbReference type="Proteomes" id="UP000215185"/>
    </source>
</evidence>
<feature type="transmembrane region" description="Helical" evidence="3">
    <location>
        <begin position="55"/>
        <end position="76"/>
    </location>
</feature>
<accession>A0A239SVX8</accession>
<dbReference type="RefSeq" id="WP_018374320.1">
    <property type="nucleotide sequence ID" value="NZ_LT906439.1"/>
</dbReference>
<name>A0A239SVX8_9STRE</name>
<dbReference type="PANTHER" id="PTHR37815">
    <property type="entry name" value="UPF0397 PROTEIN BC_2624-RELATED"/>
    <property type="match status" value="1"/>
</dbReference>
<reference evidence="4 5" key="1">
    <citation type="submission" date="2017-06" db="EMBL/GenBank/DDBJ databases">
        <authorList>
            <consortium name="Pathogen Informatics"/>
        </authorList>
    </citation>
    <scope>NUCLEOTIDE SEQUENCE [LARGE SCALE GENOMIC DNA]</scope>
    <source>
        <strain evidence="4 5">NCTC13788</strain>
    </source>
</reference>
<evidence type="ECO:0000313" key="4">
    <source>
        <dbReference type="EMBL" id="SNU89419.1"/>
    </source>
</evidence>
<dbReference type="STRING" id="1123308.GCA_000380085_01779"/>
<dbReference type="EMBL" id="LT906439">
    <property type="protein sequence ID" value="SNU89419.1"/>
    <property type="molecule type" value="Genomic_DNA"/>
</dbReference>
<feature type="transmembrane region" description="Helical" evidence="3">
    <location>
        <begin position="9"/>
        <end position="28"/>
    </location>
</feature>
<keyword evidence="3" id="KW-0472">Membrane</keyword>
<dbReference type="InterPro" id="IPR009825">
    <property type="entry name" value="ECF_substrate-spec-like"/>
</dbReference>
<gene>
    <name evidence="4" type="primary">hmpT</name>
    <name evidence="4" type="ORF">SAMEA4412692_01477</name>
</gene>
<protein>
    <submittedName>
        <fullName evidence="4">Membrane protein</fullName>
    </submittedName>
</protein>
<dbReference type="PANTHER" id="PTHR37815:SF3">
    <property type="entry name" value="UPF0397 PROTEIN SPR0429"/>
    <property type="match status" value="1"/>
</dbReference>
<evidence type="ECO:0000256" key="1">
    <source>
        <dbReference type="ARBA" id="ARBA00022692"/>
    </source>
</evidence>
<keyword evidence="1 3" id="KW-0812">Transmembrane</keyword>
<dbReference type="OrthoDB" id="411368at2"/>
<dbReference type="Pfam" id="PF07155">
    <property type="entry name" value="ECF-ribofla_trS"/>
    <property type="match status" value="1"/>
</dbReference>
<dbReference type="eggNOG" id="COG4720">
    <property type="taxonomic scope" value="Bacteria"/>
</dbReference>
<dbReference type="Gene3D" id="1.10.1760.20">
    <property type="match status" value="1"/>
</dbReference>
<dbReference type="KEGG" id="smen:SAMEA4412692_1477"/>
<dbReference type="Proteomes" id="UP000215185">
    <property type="component" value="Chromosome 1"/>
</dbReference>
<dbReference type="AlphaFoldDB" id="A0A239SVX8"/>
<evidence type="ECO:0000256" key="2">
    <source>
        <dbReference type="ARBA" id="ARBA00022989"/>
    </source>
</evidence>
<keyword evidence="5" id="KW-1185">Reference proteome</keyword>
<keyword evidence="2 3" id="KW-1133">Transmembrane helix</keyword>
<dbReference type="GO" id="GO:0016020">
    <property type="term" value="C:membrane"/>
    <property type="evidence" value="ECO:0007669"/>
    <property type="project" value="InterPro"/>
</dbReference>
<organism evidence="4 5">
    <name type="scientific">Streptococcus merionis</name>
    <dbReference type="NCBI Taxonomy" id="400065"/>
    <lineage>
        <taxon>Bacteria</taxon>
        <taxon>Bacillati</taxon>
        <taxon>Bacillota</taxon>
        <taxon>Bacilli</taxon>
        <taxon>Lactobacillales</taxon>
        <taxon>Streptococcaceae</taxon>
        <taxon>Streptococcus</taxon>
    </lineage>
</organism>
<proteinExistence type="predicted"/>
<feature type="transmembrane region" description="Helical" evidence="3">
    <location>
        <begin position="97"/>
        <end position="120"/>
    </location>
</feature>
<sequence>MRKTKTKELTLLAILTSLTIVLGFFGRIPTPTGVTTLLDVGIYFTAFYFGKEHGVVVGGVAAFLFDLLAGYPQWMVISLLAHGGQGYLAGLSGKKHLLGFLLGTIFMVAVYFIASSLMYGMGAATAEVLTNTMQNVVGVIGGYLLCATFGKIRGEKSDES</sequence>